<dbReference type="EMBL" id="VOIH02000003">
    <property type="protein sequence ID" value="KAF3450494.1"/>
    <property type="molecule type" value="Genomic_DNA"/>
</dbReference>
<dbReference type="InterPro" id="IPR002110">
    <property type="entry name" value="Ankyrin_rpt"/>
</dbReference>
<keyword evidence="3" id="KW-1185">Reference proteome</keyword>
<dbReference type="SUPFAM" id="SSF48403">
    <property type="entry name" value="Ankyrin repeat"/>
    <property type="match status" value="1"/>
</dbReference>
<dbReference type="Pfam" id="PF12796">
    <property type="entry name" value="Ank_2"/>
    <property type="match status" value="1"/>
</dbReference>
<dbReference type="PANTHER" id="PTHR24121">
    <property type="entry name" value="NO MECHANORECEPTOR POTENTIAL C, ISOFORM D-RELATED"/>
    <property type="match status" value="1"/>
</dbReference>
<comment type="caution">
    <text evidence="2">The sequence shown here is derived from an EMBL/GenBank/DDBJ whole genome shotgun (WGS) entry which is preliminary data.</text>
</comment>
<dbReference type="OrthoDB" id="1923662at2759"/>
<dbReference type="AlphaFoldDB" id="A0A8K0HET9"/>
<dbReference type="Proteomes" id="UP000796880">
    <property type="component" value="Unassembled WGS sequence"/>
</dbReference>
<evidence type="ECO:0000313" key="2">
    <source>
        <dbReference type="EMBL" id="KAF3450494.1"/>
    </source>
</evidence>
<sequence>MGSVARMTKPYRAAMMGKWQEVMGFYDKHSELVHTPLTATGDTALHVAVHSLHAAAAAGNLEAAKLLLRYDEKLLPLQDNREETALFRAAAYGRTRVVKFLASKVQDMGPHVRRKDSTSILHIAILGKHFETAVELLKLGVSPDMVDENGMTGFQLLANMSSAFKSGYPMGKLKALLYYCLPEVDYADNDKEEIDSGPQLILGEDEDLETGHLKKRPQIYSSSRLPICSGGDPGKISTSRDDKEEGDEGEKKEDKGDDDGPQAAAADQTSFLLRLR</sequence>
<evidence type="ECO:0000256" key="1">
    <source>
        <dbReference type="SAM" id="MobiDB-lite"/>
    </source>
</evidence>
<dbReference type="PANTHER" id="PTHR24121:SF29">
    <property type="match status" value="1"/>
</dbReference>
<reference evidence="2" key="1">
    <citation type="submission" date="2020-03" db="EMBL/GenBank/DDBJ databases">
        <title>A high-quality chromosome-level genome assembly of a woody plant with both climbing and erect habits, Rhamnella rubrinervis.</title>
        <authorList>
            <person name="Lu Z."/>
            <person name="Yang Y."/>
            <person name="Zhu X."/>
            <person name="Sun Y."/>
        </authorList>
    </citation>
    <scope>NUCLEOTIDE SEQUENCE</scope>
    <source>
        <strain evidence="2">BYM</strain>
        <tissue evidence="2">Leaf</tissue>
    </source>
</reference>
<feature type="compositionally biased region" description="Basic and acidic residues" evidence="1">
    <location>
        <begin position="238"/>
        <end position="255"/>
    </location>
</feature>
<gene>
    <name evidence="2" type="ORF">FNV43_RR06578</name>
</gene>
<accession>A0A8K0HET9</accession>
<dbReference type="Gene3D" id="1.25.40.20">
    <property type="entry name" value="Ankyrin repeat-containing domain"/>
    <property type="match status" value="1"/>
</dbReference>
<proteinExistence type="predicted"/>
<organism evidence="2 3">
    <name type="scientific">Rhamnella rubrinervis</name>
    <dbReference type="NCBI Taxonomy" id="2594499"/>
    <lineage>
        <taxon>Eukaryota</taxon>
        <taxon>Viridiplantae</taxon>
        <taxon>Streptophyta</taxon>
        <taxon>Embryophyta</taxon>
        <taxon>Tracheophyta</taxon>
        <taxon>Spermatophyta</taxon>
        <taxon>Magnoliopsida</taxon>
        <taxon>eudicotyledons</taxon>
        <taxon>Gunneridae</taxon>
        <taxon>Pentapetalae</taxon>
        <taxon>rosids</taxon>
        <taxon>fabids</taxon>
        <taxon>Rosales</taxon>
        <taxon>Rhamnaceae</taxon>
        <taxon>rhamnoid group</taxon>
        <taxon>Rhamneae</taxon>
        <taxon>Rhamnella</taxon>
    </lineage>
</organism>
<dbReference type="InterPro" id="IPR036770">
    <property type="entry name" value="Ankyrin_rpt-contain_sf"/>
</dbReference>
<protein>
    <submittedName>
        <fullName evidence="2">Uncharacterized protein</fullName>
    </submittedName>
</protein>
<name>A0A8K0HET9_9ROSA</name>
<dbReference type="SMART" id="SM00248">
    <property type="entry name" value="ANK"/>
    <property type="match status" value="3"/>
</dbReference>
<feature type="region of interest" description="Disordered" evidence="1">
    <location>
        <begin position="220"/>
        <end position="276"/>
    </location>
</feature>
<evidence type="ECO:0000313" key="3">
    <source>
        <dbReference type="Proteomes" id="UP000796880"/>
    </source>
</evidence>